<dbReference type="InterPro" id="IPR027417">
    <property type="entry name" value="P-loop_NTPase"/>
</dbReference>
<dbReference type="Pfam" id="PF01926">
    <property type="entry name" value="MMR_HSR1"/>
    <property type="match status" value="1"/>
</dbReference>
<accession>A0AAT9FPU7</accession>
<dbReference type="EMBL" id="AP026866">
    <property type="protein sequence ID" value="BDS08025.1"/>
    <property type="molecule type" value="Genomic_DNA"/>
</dbReference>
<dbReference type="InterPro" id="IPR021871">
    <property type="entry name" value="DUF3482"/>
</dbReference>
<protein>
    <recommendedName>
        <fullName evidence="1">G domain-containing protein</fullName>
    </recommendedName>
</protein>
<dbReference type="InterPro" id="IPR006073">
    <property type="entry name" value="GTP-bd"/>
</dbReference>
<evidence type="ECO:0000313" key="2">
    <source>
        <dbReference type="EMBL" id="BDS08025.1"/>
    </source>
</evidence>
<evidence type="ECO:0000259" key="1">
    <source>
        <dbReference type="Pfam" id="PF01926"/>
    </source>
</evidence>
<dbReference type="AlphaFoldDB" id="A0AAT9FPU7"/>
<dbReference type="KEGG" id="osu:NT6N_30650"/>
<name>A0AAT9FPU7_9BACT</name>
<organism evidence="2">
    <name type="scientific">Oceaniferula spumae</name>
    <dbReference type="NCBI Taxonomy" id="2979115"/>
    <lineage>
        <taxon>Bacteria</taxon>
        <taxon>Pseudomonadati</taxon>
        <taxon>Verrucomicrobiota</taxon>
        <taxon>Verrucomicrobiia</taxon>
        <taxon>Verrucomicrobiales</taxon>
        <taxon>Verrucomicrobiaceae</taxon>
        <taxon>Oceaniferula</taxon>
    </lineage>
</organism>
<gene>
    <name evidence="2" type="ORF">NT6N_30650</name>
</gene>
<dbReference type="SUPFAM" id="SSF52540">
    <property type="entry name" value="P-loop containing nucleoside triphosphate hydrolases"/>
    <property type="match status" value="1"/>
</dbReference>
<dbReference type="GO" id="GO:0005525">
    <property type="term" value="F:GTP binding"/>
    <property type="evidence" value="ECO:0007669"/>
    <property type="project" value="InterPro"/>
</dbReference>
<reference evidence="2" key="1">
    <citation type="submission" date="2024-07" db="EMBL/GenBank/DDBJ databases">
        <title>Complete genome sequence of Verrucomicrobiaceae bacterium NT6N.</title>
        <authorList>
            <person name="Huang C."/>
            <person name="Takami H."/>
            <person name="Hamasaki K."/>
        </authorList>
    </citation>
    <scope>NUCLEOTIDE SEQUENCE</scope>
    <source>
        <strain evidence="2">NT6N</strain>
    </source>
</reference>
<dbReference type="Gene3D" id="3.40.50.300">
    <property type="entry name" value="P-loop containing nucleotide triphosphate hydrolases"/>
    <property type="match status" value="1"/>
</dbReference>
<sequence>MDDNPTEHTANPAPPKVPVFAVVGKVNAGKSSVLATLLEVDDDRVIRISATPGETTHCQVLPLEFDGEERIRFIDTPGFSRPLEAMREIQRIHGHGPPNLESVKKFVEESTLVGNFEDECLLLDPLLDGAGLLYIIDPSKPLRDEFIAEMEILRWTGRRRMALLNAKGASEEHLQSWRDRLGSYFNLVRTFNAHHARFDERRRLLKSLLEIDEEHASVIKSTIRSLDDEWQQRREESAEVLVEALEAAMMLRESRVLEERVMEVDHRRERVHQEMVTAYYQGVTKLVKKSVDELLKIYRHHLIKVDWEEFGFEDIDLEAAETWSKWGLSRGQLAMAGGAAGAAAGVAVDVGSGGLTHGAGTLFGTLVGAAAAFFKGDELPDLKVDMTGGVKLKGGEGRKLELGPPKNENFPWVLLDRLLVTFREVSGRAHGKRDQEVLTASDDEQGYVRFMSAEDRRILGKWLTSCGQGEPDRGMEPDIFRLLVENLKLIEQGYDD</sequence>
<feature type="domain" description="G" evidence="1">
    <location>
        <begin position="20"/>
        <end position="83"/>
    </location>
</feature>
<proteinExistence type="predicted"/>
<dbReference type="Pfam" id="PF11981">
    <property type="entry name" value="DUF3482"/>
    <property type="match status" value="1"/>
</dbReference>